<dbReference type="AlphaFoldDB" id="A0A2H0W8N2"/>
<sequence length="283" mass="32959">MYNNNILLLLYYMNDYLQQNTTELKVRNYSPRTIKAYTNCLREYFEYKKIDLDRVDETKIKSFLIDKQDRKYAPQTINLYLNAIKFFYREVIKNYHQKINIKFAKRNKSLPVVLSRSEIAKIIDATNNLKHKLIISLAYGAGLRVSEIINLKVQNINLDELTIHIKEAKGKKDRITLLPEKLVNDLRVILSGKNTDEVVFISERGGKLAERTAQKIFENALSKTDITKKATFHSLRHSFATHLLENGTDIRYVQELLGHSNIRTTQIYTHVTNPSLKNIKSPL</sequence>
<evidence type="ECO:0000256" key="5">
    <source>
        <dbReference type="PROSITE-ProRule" id="PRU01248"/>
    </source>
</evidence>
<evidence type="ECO:0000256" key="4">
    <source>
        <dbReference type="ARBA" id="ARBA00023172"/>
    </source>
</evidence>
<dbReference type="EMBL" id="PEZW01000014">
    <property type="protein sequence ID" value="PIS07708.1"/>
    <property type="molecule type" value="Genomic_DNA"/>
</dbReference>
<dbReference type="Gene3D" id="1.10.443.10">
    <property type="entry name" value="Intergrase catalytic core"/>
    <property type="match status" value="1"/>
</dbReference>
<evidence type="ECO:0000256" key="2">
    <source>
        <dbReference type="ARBA" id="ARBA00022908"/>
    </source>
</evidence>
<keyword evidence="2" id="KW-0229">DNA integration</keyword>
<dbReference type="InterPro" id="IPR004107">
    <property type="entry name" value="Integrase_SAM-like_N"/>
</dbReference>
<dbReference type="Gene3D" id="1.10.150.130">
    <property type="match status" value="1"/>
</dbReference>
<dbReference type="InterPro" id="IPR044068">
    <property type="entry name" value="CB"/>
</dbReference>
<keyword evidence="3 5" id="KW-0238">DNA-binding</keyword>
<dbReference type="InterPro" id="IPR013762">
    <property type="entry name" value="Integrase-like_cat_sf"/>
</dbReference>
<dbReference type="Pfam" id="PF00589">
    <property type="entry name" value="Phage_integrase"/>
    <property type="match status" value="1"/>
</dbReference>
<keyword evidence="4" id="KW-0233">DNA recombination</keyword>
<evidence type="ECO:0000313" key="9">
    <source>
        <dbReference type="Proteomes" id="UP000231382"/>
    </source>
</evidence>
<proteinExistence type="inferred from homology"/>
<dbReference type="PROSITE" id="PS51900">
    <property type="entry name" value="CB"/>
    <property type="match status" value="1"/>
</dbReference>
<dbReference type="GO" id="GO:0006310">
    <property type="term" value="P:DNA recombination"/>
    <property type="evidence" value="ECO:0007669"/>
    <property type="project" value="UniProtKB-KW"/>
</dbReference>
<dbReference type="InterPro" id="IPR050090">
    <property type="entry name" value="Tyrosine_recombinase_XerCD"/>
</dbReference>
<dbReference type="InterPro" id="IPR010998">
    <property type="entry name" value="Integrase_recombinase_N"/>
</dbReference>
<evidence type="ECO:0000256" key="1">
    <source>
        <dbReference type="ARBA" id="ARBA00008857"/>
    </source>
</evidence>
<dbReference type="SUPFAM" id="SSF56349">
    <property type="entry name" value="DNA breaking-rejoining enzymes"/>
    <property type="match status" value="1"/>
</dbReference>
<evidence type="ECO:0000259" key="7">
    <source>
        <dbReference type="PROSITE" id="PS51900"/>
    </source>
</evidence>
<dbReference type="Proteomes" id="UP000231382">
    <property type="component" value="Unassembled WGS sequence"/>
</dbReference>
<feature type="domain" description="Core-binding (CB)" evidence="7">
    <location>
        <begin position="11"/>
        <end position="92"/>
    </location>
</feature>
<protein>
    <submittedName>
        <fullName evidence="8">Integrase</fullName>
    </submittedName>
</protein>
<dbReference type="NCBIfam" id="NF040815">
    <property type="entry name" value="recomb_XerA_Arch"/>
    <property type="match status" value="1"/>
</dbReference>
<accession>A0A2H0W8N2</accession>
<evidence type="ECO:0000256" key="3">
    <source>
        <dbReference type="ARBA" id="ARBA00023125"/>
    </source>
</evidence>
<dbReference type="PROSITE" id="PS51898">
    <property type="entry name" value="TYR_RECOMBINASE"/>
    <property type="match status" value="1"/>
</dbReference>
<evidence type="ECO:0000313" key="8">
    <source>
        <dbReference type="EMBL" id="PIS07708.1"/>
    </source>
</evidence>
<dbReference type="PANTHER" id="PTHR30349:SF41">
    <property type="entry name" value="INTEGRASE_RECOMBINASE PROTEIN MJ0367-RELATED"/>
    <property type="match status" value="1"/>
</dbReference>
<dbReference type="PANTHER" id="PTHR30349">
    <property type="entry name" value="PHAGE INTEGRASE-RELATED"/>
    <property type="match status" value="1"/>
</dbReference>
<dbReference type="GO" id="GO:0015074">
    <property type="term" value="P:DNA integration"/>
    <property type="evidence" value="ECO:0007669"/>
    <property type="project" value="UniProtKB-KW"/>
</dbReference>
<dbReference type="InterPro" id="IPR002104">
    <property type="entry name" value="Integrase_catalytic"/>
</dbReference>
<dbReference type="GO" id="GO:0003677">
    <property type="term" value="F:DNA binding"/>
    <property type="evidence" value="ECO:0007669"/>
    <property type="project" value="UniProtKB-UniRule"/>
</dbReference>
<comment type="caution">
    <text evidence="8">The sequence shown here is derived from an EMBL/GenBank/DDBJ whole genome shotgun (WGS) entry which is preliminary data.</text>
</comment>
<feature type="domain" description="Tyr recombinase" evidence="6">
    <location>
        <begin position="109"/>
        <end position="281"/>
    </location>
</feature>
<reference evidence="9" key="1">
    <citation type="submission" date="2017-09" db="EMBL/GenBank/DDBJ databases">
        <title>Depth-based differentiation of microbial function through sediment-hosted aquifers and enrichment of novel symbionts in the deep terrestrial subsurface.</title>
        <authorList>
            <person name="Probst A.J."/>
            <person name="Ladd B."/>
            <person name="Jarett J.K."/>
            <person name="Geller-Mcgrath D.E."/>
            <person name="Sieber C.M.K."/>
            <person name="Emerson J.B."/>
            <person name="Anantharaman K."/>
            <person name="Thomas B.C."/>
            <person name="Malmstrom R."/>
            <person name="Stieglmeier M."/>
            <person name="Klingl A."/>
            <person name="Woyke T."/>
            <person name="Ryan C.M."/>
            <person name="Banfield J.F."/>
        </authorList>
    </citation>
    <scope>NUCLEOTIDE SEQUENCE [LARGE SCALE GENOMIC DNA]</scope>
</reference>
<gene>
    <name evidence="8" type="ORF">COT78_01920</name>
</gene>
<dbReference type="Pfam" id="PF13495">
    <property type="entry name" value="Phage_int_SAM_4"/>
    <property type="match status" value="1"/>
</dbReference>
<comment type="similarity">
    <text evidence="1">Belongs to the 'phage' integrase family.</text>
</comment>
<name>A0A2H0W8N2_9BACT</name>
<evidence type="ECO:0000259" key="6">
    <source>
        <dbReference type="PROSITE" id="PS51898"/>
    </source>
</evidence>
<organism evidence="8 9">
    <name type="scientific">Candidatus Berkelbacteria bacterium CG10_big_fil_rev_8_21_14_0_10_43_13</name>
    <dbReference type="NCBI Taxonomy" id="1974514"/>
    <lineage>
        <taxon>Bacteria</taxon>
        <taxon>Candidatus Berkelbacteria</taxon>
    </lineage>
</organism>
<dbReference type="InterPro" id="IPR011010">
    <property type="entry name" value="DNA_brk_join_enz"/>
</dbReference>